<proteinExistence type="predicted"/>
<name>A0A0D9WLQ3_9ORYZ</name>
<dbReference type="EnsemblPlants" id="LPERR06G02560.1">
    <property type="protein sequence ID" value="LPERR06G02560.1"/>
    <property type="gene ID" value="LPERR06G02560"/>
</dbReference>
<dbReference type="HOGENOM" id="CLU_2593239_0_0_1"/>
<reference evidence="1 2" key="1">
    <citation type="submission" date="2012-08" db="EMBL/GenBank/DDBJ databases">
        <title>Oryza genome evolution.</title>
        <authorList>
            <person name="Wing R.A."/>
        </authorList>
    </citation>
    <scope>NUCLEOTIDE SEQUENCE</scope>
</reference>
<dbReference type="AlphaFoldDB" id="A0A0D9WLQ3"/>
<dbReference type="Gramene" id="LPERR06G02560.1">
    <property type="protein sequence ID" value="LPERR06G02560.1"/>
    <property type="gene ID" value="LPERR06G02560"/>
</dbReference>
<evidence type="ECO:0000313" key="1">
    <source>
        <dbReference type="EnsemblPlants" id="LPERR06G02560.1"/>
    </source>
</evidence>
<evidence type="ECO:0000313" key="2">
    <source>
        <dbReference type="Proteomes" id="UP000032180"/>
    </source>
</evidence>
<dbReference type="Proteomes" id="UP000032180">
    <property type="component" value="Chromosome 6"/>
</dbReference>
<organism evidence="1 2">
    <name type="scientific">Leersia perrieri</name>
    <dbReference type="NCBI Taxonomy" id="77586"/>
    <lineage>
        <taxon>Eukaryota</taxon>
        <taxon>Viridiplantae</taxon>
        <taxon>Streptophyta</taxon>
        <taxon>Embryophyta</taxon>
        <taxon>Tracheophyta</taxon>
        <taxon>Spermatophyta</taxon>
        <taxon>Magnoliopsida</taxon>
        <taxon>Liliopsida</taxon>
        <taxon>Poales</taxon>
        <taxon>Poaceae</taxon>
        <taxon>BOP clade</taxon>
        <taxon>Oryzoideae</taxon>
        <taxon>Oryzeae</taxon>
        <taxon>Oryzinae</taxon>
        <taxon>Leersia</taxon>
    </lineage>
</organism>
<protein>
    <submittedName>
        <fullName evidence="1">Uncharacterized protein</fullName>
    </submittedName>
</protein>
<keyword evidence="2" id="KW-1185">Reference proteome</keyword>
<reference evidence="1" key="3">
    <citation type="submission" date="2015-04" db="UniProtKB">
        <authorList>
            <consortium name="EnsemblPlants"/>
        </authorList>
    </citation>
    <scope>IDENTIFICATION</scope>
</reference>
<reference evidence="2" key="2">
    <citation type="submission" date="2013-12" db="EMBL/GenBank/DDBJ databases">
        <authorList>
            <person name="Yu Y."/>
            <person name="Lee S."/>
            <person name="de Baynast K."/>
            <person name="Wissotski M."/>
            <person name="Liu L."/>
            <person name="Talag J."/>
            <person name="Goicoechea J."/>
            <person name="Angelova A."/>
            <person name="Jetty R."/>
            <person name="Kudrna D."/>
            <person name="Golser W."/>
            <person name="Rivera L."/>
            <person name="Zhang J."/>
            <person name="Wing R."/>
        </authorList>
    </citation>
    <scope>NUCLEOTIDE SEQUENCE</scope>
</reference>
<accession>A0A0D9WLQ3</accession>
<sequence length="80" mass="8783">MFTCFSRYRLKIAGDGGMAAIAPAERKKLRTFMFLAVAIDDRRLASAAAVEKPSPATEAIEEVERNNTTKGYLSEATMPK</sequence>